<name>A0A381XM74_9ZZZZ</name>
<dbReference type="GO" id="GO:0016791">
    <property type="term" value="F:phosphatase activity"/>
    <property type="evidence" value="ECO:0007669"/>
    <property type="project" value="TreeGrafter"/>
</dbReference>
<dbReference type="EMBL" id="UINC01015637">
    <property type="protein sequence ID" value="SVA65710.1"/>
    <property type="molecule type" value="Genomic_DNA"/>
</dbReference>
<dbReference type="SMART" id="SM00855">
    <property type="entry name" value="PGAM"/>
    <property type="match status" value="1"/>
</dbReference>
<sequence length="202" mass="21962">MPPDRTTVRLLVVRHGQSEWNAAGRWQGRADPPLTMEGRRQAAAAARALGSFDAVVSSPLQRAAETAAIIVEYFGIGPVLTEPDLMERDAGEWQGLTRAEIEMDWPGFLEHGERPPAYEPDGVMLDRVLGALGRVADRAWEAGGEILVVAHGGVVYALEEACGEPWRRIPNLGGRWFEMTDGHLTAGPRVDLISDGTLSDVL</sequence>
<organism evidence="1">
    <name type="scientific">marine metagenome</name>
    <dbReference type="NCBI Taxonomy" id="408172"/>
    <lineage>
        <taxon>unclassified sequences</taxon>
        <taxon>metagenomes</taxon>
        <taxon>ecological metagenomes</taxon>
    </lineage>
</organism>
<dbReference type="CDD" id="cd07067">
    <property type="entry name" value="HP_PGM_like"/>
    <property type="match status" value="1"/>
</dbReference>
<dbReference type="Pfam" id="PF00300">
    <property type="entry name" value="His_Phos_1"/>
    <property type="match status" value="1"/>
</dbReference>
<protein>
    <recommendedName>
        <fullName evidence="2">Phosphoglycerate mutase (2,3-diphosphoglycerate-dependent)</fullName>
    </recommendedName>
</protein>
<dbReference type="InterPro" id="IPR001345">
    <property type="entry name" value="PG/BPGM_mutase_AS"/>
</dbReference>
<evidence type="ECO:0000313" key="1">
    <source>
        <dbReference type="EMBL" id="SVA65710.1"/>
    </source>
</evidence>
<dbReference type="Gene3D" id="3.40.50.1240">
    <property type="entry name" value="Phosphoglycerate mutase-like"/>
    <property type="match status" value="1"/>
</dbReference>
<proteinExistence type="predicted"/>
<dbReference type="InterPro" id="IPR050275">
    <property type="entry name" value="PGM_Phosphatase"/>
</dbReference>
<dbReference type="SUPFAM" id="SSF53254">
    <property type="entry name" value="Phosphoglycerate mutase-like"/>
    <property type="match status" value="1"/>
</dbReference>
<accession>A0A381XM74</accession>
<reference evidence="1" key="1">
    <citation type="submission" date="2018-05" db="EMBL/GenBank/DDBJ databases">
        <authorList>
            <person name="Lanie J.A."/>
            <person name="Ng W.-L."/>
            <person name="Kazmierczak K.M."/>
            <person name="Andrzejewski T.M."/>
            <person name="Davidsen T.M."/>
            <person name="Wayne K.J."/>
            <person name="Tettelin H."/>
            <person name="Glass J.I."/>
            <person name="Rusch D."/>
            <person name="Podicherti R."/>
            <person name="Tsui H.-C.T."/>
            <person name="Winkler M.E."/>
        </authorList>
    </citation>
    <scope>NUCLEOTIDE SEQUENCE</scope>
</reference>
<dbReference type="InterPro" id="IPR029033">
    <property type="entry name" value="His_PPase_superfam"/>
</dbReference>
<dbReference type="PANTHER" id="PTHR48100">
    <property type="entry name" value="BROAD-SPECIFICITY PHOSPHATASE YOR283W-RELATED"/>
    <property type="match status" value="1"/>
</dbReference>
<evidence type="ECO:0008006" key="2">
    <source>
        <dbReference type="Google" id="ProtNLM"/>
    </source>
</evidence>
<gene>
    <name evidence="1" type="ORF">METZ01_LOCUS118564</name>
</gene>
<dbReference type="AlphaFoldDB" id="A0A381XM74"/>
<dbReference type="InterPro" id="IPR013078">
    <property type="entry name" value="His_Pase_superF_clade-1"/>
</dbReference>
<dbReference type="PROSITE" id="PS00175">
    <property type="entry name" value="PG_MUTASE"/>
    <property type="match status" value="1"/>
</dbReference>